<sequence>MNITDKAKAFIETAMKENGVTTLRFTFDGAGCCGPSYGINLGEAQENDVKETVNGIQVAMDPKVVELVNTLTLDYVEDQQGAGLVISGGSNCC</sequence>
<gene>
    <name evidence="2" type="ORF">ABW01_08000</name>
</gene>
<name>A0A0J1I1R6_BACAN</name>
<evidence type="ECO:0000313" key="2">
    <source>
        <dbReference type="EMBL" id="KLV19887.1"/>
    </source>
</evidence>
<evidence type="ECO:0000259" key="1">
    <source>
        <dbReference type="Pfam" id="PF01521"/>
    </source>
</evidence>
<organism evidence="2 3">
    <name type="scientific">Bacillus anthracis</name>
    <name type="common">anthrax bacterium</name>
    <dbReference type="NCBI Taxonomy" id="1392"/>
    <lineage>
        <taxon>Bacteria</taxon>
        <taxon>Bacillati</taxon>
        <taxon>Bacillota</taxon>
        <taxon>Bacilli</taxon>
        <taxon>Bacillales</taxon>
        <taxon>Bacillaceae</taxon>
        <taxon>Bacillus</taxon>
        <taxon>Bacillus cereus group</taxon>
    </lineage>
</organism>
<dbReference type="Pfam" id="PF01521">
    <property type="entry name" value="Fe-S_biosyn"/>
    <property type="match status" value="1"/>
</dbReference>
<proteinExistence type="predicted"/>
<dbReference type="InterPro" id="IPR035903">
    <property type="entry name" value="HesB-like_dom_sf"/>
</dbReference>
<accession>A0A0J1I1R6</accession>
<dbReference type="RefSeq" id="WP_047956526.1">
    <property type="nucleotide sequence ID" value="NZ_LDPG01000003.1"/>
</dbReference>
<evidence type="ECO:0000313" key="3">
    <source>
        <dbReference type="Proteomes" id="UP000035904"/>
    </source>
</evidence>
<reference evidence="2 3" key="1">
    <citation type="submission" date="2015-05" db="EMBL/GenBank/DDBJ databases">
        <title>Whole genome sequence and identification of bacterial endophytes from Costus igneus.</title>
        <authorList>
            <person name="Lee Y.P."/>
            <person name="Gan H.M."/>
            <person name="Eng W."/>
            <person name="Wheatley M.S."/>
            <person name="Caraballo A."/>
            <person name="Polter S."/>
            <person name="Savka M.A."/>
            <person name="Hudson A.O."/>
        </authorList>
    </citation>
    <scope>NUCLEOTIDE SEQUENCE [LARGE SCALE GENOMIC DNA]</scope>
    <source>
        <strain evidence="2 3">RIT375</strain>
    </source>
</reference>
<feature type="domain" description="Core" evidence="1">
    <location>
        <begin position="1"/>
        <end position="86"/>
    </location>
</feature>
<dbReference type="InterPro" id="IPR000361">
    <property type="entry name" value="ATAP_core_dom"/>
</dbReference>
<dbReference type="AlphaFoldDB" id="A0A0J1I1R6"/>
<dbReference type="Gene3D" id="2.60.300.12">
    <property type="entry name" value="HesB-like domain"/>
    <property type="match status" value="1"/>
</dbReference>
<dbReference type="Proteomes" id="UP000035904">
    <property type="component" value="Unassembled WGS sequence"/>
</dbReference>
<comment type="caution">
    <text evidence="2">The sequence shown here is derived from an EMBL/GenBank/DDBJ whole genome shotgun (WGS) entry which is preliminary data.</text>
</comment>
<dbReference type="SUPFAM" id="SSF89360">
    <property type="entry name" value="HesB-like domain"/>
    <property type="match status" value="1"/>
</dbReference>
<dbReference type="PATRIC" id="fig|1392.242.peg.4077"/>
<dbReference type="EMBL" id="LDPG01000003">
    <property type="protein sequence ID" value="KLV19887.1"/>
    <property type="molecule type" value="Genomic_DNA"/>
</dbReference>
<protein>
    <submittedName>
        <fullName evidence="2">Adhesin</fullName>
    </submittedName>
</protein>